<dbReference type="AlphaFoldDB" id="A0A840TR95"/>
<protein>
    <recommendedName>
        <fullName evidence="2">Outer membrane protein beta-barrel domain-containing protein</fullName>
    </recommendedName>
</protein>
<name>A0A840TR95_9BACT</name>
<dbReference type="EMBL" id="JACHGF010000007">
    <property type="protein sequence ID" value="MBB5285834.1"/>
    <property type="molecule type" value="Genomic_DNA"/>
</dbReference>
<proteinExistence type="predicted"/>
<organism evidence="3 4">
    <name type="scientific">Rhabdobacter roseus</name>
    <dbReference type="NCBI Taxonomy" id="1655419"/>
    <lineage>
        <taxon>Bacteria</taxon>
        <taxon>Pseudomonadati</taxon>
        <taxon>Bacteroidota</taxon>
        <taxon>Cytophagia</taxon>
        <taxon>Cytophagales</taxon>
        <taxon>Cytophagaceae</taxon>
        <taxon>Rhabdobacter</taxon>
    </lineage>
</organism>
<accession>A0A840TR95</accession>
<evidence type="ECO:0000256" key="1">
    <source>
        <dbReference type="SAM" id="SignalP"/>
    </source>
</evidence>
<feature type="domain" description="Outer membrane protein beta-barrel" evidence="2">
    <location>
        <begin position="23"/>
        <end position="191"/>
    </location>
</feature>
<evidence type="ECO:0000313" key="4">
    <source>
        <dbReference type="Proteomes" id="UP000557307"/>
    </source>
</evidence>
<dbReference type="Proteomes" id="UP000557307">
    <property type="component" value="Unassembled WGS sequence"/>
</dbReference>
<gene>
    <name evidence="3" type="ORF">HNQ92_003994</name>
</gene>
<feature type="signal peptide" evidence="1">
    <location>
        <begin position="1"/>
        <end position="19"/>
    </location>
</feature>
<evidence type="ECO:0000259" key="2">
    <source>
        <dbReference type="Pfam" id="PF13568"/>
    </source>
</evidence>
<dbReference type="InterPro" id="IPR025665">
    <property type="entry name" value="Beta-barrel_OMP_2"/>
</dbReference>
<keyword evidence="4" id="KW-1185">Reference proteome</keyword>
<evidence type="ECO:0000313" key="3">
    <source>
        <dbReference type="EMBL" id="MBB5285834.1"/>
    </source>
</evidence>
<sequence length="221" mass="24611">MKKALFVALATLLSYAASAQYDPYFRFGLKGGANLSNIQGNDLSLNAGGTAFNFKDNDNRSWGFAGGIFMRFGRKFYVQPEILLSQKGGEFNVYRDGLTPDGKFDVRFTNLDVPILLGGRFARFFRINAGPMVTFRMADNGKLGQSFEDYTGTQTEDIFNNRTAFGYQAGVGLDLGRVSLDVRYEGNFNDVVNLRFNDLNTEAKFGRKSNLWQATIGIALF</sequence>
<reference evidence="3 4" key="1">
    <citation type="submission" date="2020-08" db="EMBL/GenBank/DDBJ databases">
        <title>Genomic Encyclopedia of Type Strains, Phase IV (KMG-IV): sequencing the most valuable type-strain genomes for metagenomic binning, comparative biology and taxonomic classification.</title>
        <authorList>
            <person name="Goeker M."/>
        </authorList>
    </citation>
    <scope>NUCLEOTIDE SEQUENCE [LARGE SCALE GENOMIC DNA]</scope>
    <source>
        <strain evidence="3 4">DSM 105074</strain>
    </source>
</reference>
<dbReference type="RefSeq" id="WP_184176387.1">
    <property type="nucleotide sequence ID" value="NZ_JACHGF010000007.1"/>
</dbReference>
<comment type="caution">
    <text evidence="3">The sequence shown here is derived from an EMBL/GenBank/DDBJ whole genome shotgun (WGS) entry which is preliminary data.</text>
</comment>
<keyword evidence="1" id="KW-0732">Signal</keyword>
<feature type="chain" id="PRO_5032936703" description="Outer membrane protein beta-barrel domain-containing protein" evidence="1">
    <location>
        <begin position="20"/>
        <end position="221"/>
    </location>
</feature>
<dbReference type="Pfam" id="PF13568">
    <property type="entry name" value="OMP_b-brl_2"/>
    <property type="match status" value="1"/>
</dbReference>